<dbReference type="PROSITE" id="PS51720">
    <property type="entry name" value="G_AIG1"/>
    <property type="match status" value="1"/>
</dbReference>
<dbReference type="RefSeq" id="XP_055870754.1">
    <property type="nucleotide sequence ID" value="XM_056014779.1"/>
</dbReference>
<feature type="domain" description="AIG1-type G" evidence="4">
    <location>
        <begin position="380"/>
        <end position="588"/>
    </location>
</feature>
<comment type="similarity">
    <text evidence="1">Belongs to the TRAFAC class TrmE-Era-EngA-EngB-Septin-like GTPase superfamily. AIG1/Toc34/Toc159-like paraseptin GTPase family. IAN subfamily.</text>
</comment>
<keyword evidence="2" id="KW-0547">Nucleotide-binding</keyword>
<name>A0A9W2Z758_BIOGL</name>
<evidence type="ECO:0000313" key="6">
    <source>
        <dbReference type="RefSeq" id="XP_055870754.1"/>
    </source>
</evidence>
<evidence type="ECO:0000256" key="3">
    <source>
        <dbReference type="ARBA" id="ARBA00023134"/>
    </source>
</evidence>
<dbReference type="Proteomes" id="UP001165740">
    <property type="component" value="Chromosome 16"/>
</dbReference>
<proteinExistence type="inferred from homology"/>
<organism evidence="5 6">
    <name type="scientific">Biomphalaria glabrata</name>
    <name type="common">Bloodfluke planorb</name>
    <name type="synonym">Freshwater snail</name>
    <dbReference type="NCBI Taxonomy" id="6526"/>
    <lineage>
        <taxon>Eukaryota</taxon>
        <taxon>Metazoa</taxon>
        <taxon>Spiralia</taxon>
        <taxon>Lophotrochozoa</taxon>
        <taxon>Mollusca</taxon>
        <taxon>Gastropoda</taxon>
        <taxon>Heterobranchia</taxon>
        <taxon>Euthyneura</taxon>
        <taxon>Panpulmonata</taxon>
        <taxon>Hygrophila</taxon>
        <taxon>Lymnaeoidea</taxon>
        <taxon>Planorbidae</taxon>
        <taxon>Biomphalaria</taxon>
    </lineage>
</organism>
<dbReference type="PANTHER" id="PTHR10903">
    <property type="entry name" value="GTPASE, IMAP FAMILY MEMBER-RELATED"/>
    <property type="match status" value="1"/>
</dbReference>
<evidence type="ECO:0000259" key="4">
    <source>
        <dbReference type="PROSITE" id="PS51720"/>
    </source>
</evidence>
<dbReference type="Pfam" id="PF04548">
    <property type="entry name" value="AIG1"/>
    <property type="match status" value="1"/>
</dbReference>
<dbReference type="GO" id="GO:0005525">
    <property type="term" value="F:GTP binding"/>
    <property type="evidence" value="ECO:0007669"/>
    <property type="project" value="UniProtKB-KW"/>
</dbReference>
<evidence type="ECO:0000313" key="5">
    <source>
        <dbReference type="Proteomes" id="UP001165740"/>
    </source>
</evidence>
<dbReference type="InterPro" id="IPR006703">
    <property type="entry name" value="G_AIG1"/>
</dbReference>
<keyword evidence="3" id="KW-0342">GTP-binding</keyword>
<dbReference type="AlphaFoldDB" id="A0A9W2Z758"/>
<dbReference type="OrthoDB" id="8964039at2759"/>
<sequence length="683" mass="77189">MTSAVTLEEHIRSHEDSLLRFYTDFLNRHFDKHTNNDQNKKVFVYVKEAKECLQNVQLTLNQDEPSTSLINNNDREIYDNSVIPGNSSTYLESTSRCQSNPRSTVKVEDRQDKFEDKSFMKGDSNEDQAIMVMNNGKSGSVKDDLLPPKLLDTSYDNRSDKKTIVTKDSSTQVRKKKKKDSSLSKKLKRAKMSVTSLASSFRGEVKKVLSSASLTPSQWHLDGPDVGNVDIDSVTNLSVNNSQSKMFTSAEITEKDDSLSFTSLNDNCLTAGEMFQNLIHQQDINDNQFVLSDEQGAGLQELTPSHLPGTSQTLACCQTKLDDSITTPQNEESTVSPVVASTSSCSNLSDFLALQSSCEHLSSNASMEDNMSQKLISASAKSVNFILFGASGNGKSATGNSILGGDFFKTSNQITNISDFNCHSVELDDVTISVVDCPGFNLDGDEQVAEYTKRYIRRALELCNCCIDGLLFVLKFGSRFTEEQKLSIKYIKGFLGDDVMAKCGFCVFTHGDLFETEQQKEEQPLTFTQWCVSETGEIKELFRECGNRFILFNNVTKDAAVLKTQVDTLLKYRDTVKRYTIEDFKRNEEMRWKFISHISRPERTKTIRRKIGSIRIRYHKYLELQVTDPNCETVLNNLIQEIREIVNRIPKSELNLLSMGLTLHQEMESKRKLRQHVHLSEQE</sequence>
<dbReference type="PANTHER" id="PTHR10903:SF184">
    <property type="entry name" value="GTP-BINDING PROTEIN A"/>
    <property type="match status" value="1"/>
</dbReference>
<dbReference type="InterPro" id="IPR045058">
    <property type="entry name" value="GIMA/IAN/Toc"/>
</dbReference>
<evidence type="ECO:0000256" key="2">
    <source>
        <dbReference type="ARBA" id="ARBA00022741"/>
    </source>
</evidence>
<reference evidence="6" key="1">
    <citation type="submission" date="2025-08" db="UniProtKB">
        <authorList>
            <consortium name="RefSeq"/>
        </authorList>
    </citation>
    <scope>IDENTIFICATION</scope>
</reference>
<dbReference type="InterPro" id="IPR027417">
    <property type="entry name" value="P-loop_NTPase"/>
</dbReference>
<dbReference type="SUPFAM" id="SSF52540">
    <property type="entry name" value="P-loop containing nucleoside triphosphate hydrolases"/>
    <property type="match status" value="1"/>
</dbReference>
<keyword evidence="5" id="KW-1185">Reference proteome</keyword>
<accession>A0A9W2Z758</accession>
<dbReference type="Gene3D" id="3.40.50.300">
    <property type="entry name" value="P-loop containing nucleotide triphosphate hydrolases"/>
    <property type="match status" value="1"/>
</dbReference>
<dbReference type="GeneID" id="129923497"/>
<gene>
    <name evidence="6" type="primary">LOC129923497</name>
</gene>
<evidence type="ECO:0000256" key="1">
    <source>
        <dbReference type="ARBA" id="ARBA00008535"/>
    </source>
</evidence>
<protein>
    <submittedName>
        <fullName evidence="6">Uncharacterized protein LOC129923497</fullName>
    </submittedName>
</protein>